<name>A0A367JSM2_RHIST</name>
<keyword evidence="3" id="KW-1185">Reference proteome</keyword>
<protein>
    <submittedName>
        <fullName evidence="2">Uncharacterized protein</fullName>
    </submittedName>
</protein>
<feature type="region of interest" description="Disordered" evidence="1">
    <location>
        <begin position="1"/>
        <end position="27"/>
    </location>
</feature>
<evidence type="ECO:0000313" key="2">
    <source>
        <dbReference type="EMBL" id="RCH92940.1"/>
    </source>
</evidence>
<organism evidence="2 3">
    <name type="scientific">Rhizopus stolonifer</name>
    <name type="common">Rhizopus nigricans</name>
    <dbReference type="NCBI Taxonomy" id="4846"/>
    <lineage>
        <taxon>Eukaryota</taxon>
        <taxon>Fungi</taxon>
        <taxon>Fungi incertae sedis</taxon>
        <taxon>Mucoromycota</taxon>
        <taxon>Mucoromycotina</taxon>
        <taxon>Mucoromycetes</taxon>
        <taxon>Mucorales</taxon>
        <taxon>Mucorineae</taxon>
        <taxon>Rhizopodaceae</taxon>
        <taxon>Rhizopus</taxon>
    </lineage>
</organism>
<dbReference type="Proteomes" id="UP000253551">
    <property type="component" value="Unassembled WGS sequence"/>
</dbReference>
<dbReference type="STRING" id="4846.A0A367JSM2"/>
<reference evidence="2 3" key="1">
    <citation type="journal article" date="2018" name="G3 (Bethesda)">
        <title>Phylogenetic and Phylogenomic Definition of Rhizopus Species.</title>
        <authorList>
            <person name="Gryganskyi A.P."/>
            <person name="Golan J."/>
            <person name="Dolatabadi S."/>
            <person name="Mondo S."/>
            <person name="Robb S."/>
            <person name="Idnurm A."/>
            <person name="Muszewska A."/>
            <person name="Steczkiewicz K."/>
            <person name="Masonjones S."/>
            <person name="Liao H.L."/>
            <person name="Gajdeczka M.T."/>
            <person name="Anike F."/>
            <person name="Vuek A."/>
            <person name="Anishchenko I.M."/>
            <person name="Voigt K."/>
            <person name="de Hoog G.S."/>
            <person name="Smith M.E."/>
            <person name="Heitman J."/>
            <person name="Vilgalys R."/>
            <person name="Stajich J.E."/>
        </authorList>
    </citation>
    <scope>NUCLEOTIDE SEQUENCE [LARGE SCALE GENOMIC DNA]</scope>
    <source>
        <strain evidence="2 3">LSU 92-RS-03</strain>
    </source>
</reference>
<dbReference type="AlphaFoldDB" id="A0A367JSM2"/>
<dbReference type="EMBL" id="PJQM01002766">
    <property type="protein sequence ID" value="RCH92940.1"/>
    <property type="molecule type" value="Genomic_DNA"/>
</dbReference>
<accession>A0A367JSM2</accession>
<gene>
    <name evidence="2" type="ORF">CU098_006090</name>
</gene>
<evidence type="ECO:0000313" key="3">
    <source>
        <dbReference type="Proteomes" id="UP000253551"/>
    </source>
</evidence>
<comment type="caution">
    <text evidence="2">The sequence shown here is derived from an EMBL/GenBank/DDBJ whole genome shotgun (WGS) entry which is preliminary data.</text>
</comment>
<proteinExistence type="predicted"/>
<feature type="compositionally biased region" description="Polar residues" evidence="1">
    <location>
        <begin position="1"/>
        <end position="22"/>
    </location>
</feature>
<evidence type="ECO:0000256" key="1">
    <source>
        <dbReference type="SAM" id="MobiDB-lite"/>
    </source>
</evidence>
<dbReference type="OrthoDB" id="2248168at2759"/>
<sequence length="181" mass="21210">MVSPLSNTFSESGNLIGGNTNNSRHKPNNQLFAFRSCAQTVRSQSRYAFDLDDQTANRQSLQSRKRFLEATAKNSIVIATSEFNGMKFREKSLNKFLRYQYPNRLGLRTRNIGQKQHFVEINFRTTKEREEALNKEFVLYDRRIQVNHTFEKDSTIVRMGISNIPFEDQVFFLKPKLIEIF</sequence>